<dbReference type="InterPro" id="IPR012348">
    <property type="entry name" value="RNR-like"/>
</dbReference>
<gene>
    <name evidence="1" type="ORF">GCM10009838_26620</name>
</gene>
<dbReference type="InterPro" id="IPR025859">
    <property type="entry name" value="AurF/CmlI"/>
</dbReference>
<evidence type="ECO:0000313" key="1">
    <source>
        <dbReference type="EMBL" id="GAA1967173.1"/>
    </source>
</evidence>
<name>A0ABP5CUJ0_9ACTN</name>
<dbReference type="Gene3D" id="1.10.620.20">
    <property type="entry name" value="Ribonucleotide Reductase, subunit A"/>
    <property type="match status" value="1"/>
</dbReference>
<dbReference type="InterPro" id="IPR009078">
    <property type="entry name" value="Ferritin-like_SF"/>
</dbReference>
<accession>A0ABP5CUJ0</accession>
<proteinExistence type="predicted"/>
<evidence type="ECO:0000313" key="2">
    <source>
        <dbReference type="Proteomes" id="UP001499854"/>
    </source>
</evidence>
<dbReference type="SUPFAM" id="SSF47240">
    <property type="entry name" value="Ferritin-like"/>
    <property type="match status" value="1"/>
</dbReference>
<keyword evidence="2" id="KW-1185">Reference proteome</keyword>
<dbReference type="EMBL" id="BAAAQM010000012">
    <property type="protein sequence ID" value="GAA1967173.1"/>
    <property type="molecule type" value="Genomic_DNA"/>
</dbReference>
<dbReference type="Pfam" id="PF11583">
    <property type="entry name" value="AurF"/>
    <property type="match status" value="1"/>
</dbReference>
<dbReference type="Proteomes" id="UP001499854">
    <property type="component" value="Unassembled WGS sequence"/>
</dbReference>
<sequence length="305" mass="35257">MVRATALDQKRLDKEQVAAKLLDASAKHSFDPVHEVDWEQPQPSDLFYATPEHISLYGTPLWERMTPEQRIELSKQEIVNIMSMGIWFETILMRMLLKMAYERHRPESRHVQYAYTEVADECRHSLMFIRMIETVGARPYGRPGYLNTLGRYVPVLLQGAPMWVGTLMGEEIVDVMQREMIRDERVQPLVRQVSKIHVIEETRHVKYAREALARRIPRAGRLEREHARLVAAESAVVVSEFMVNPAVYRRVGITDPAAARHLAKRNEHHIEVKRRAAAKVVPFFEELGLMGGPAMKRWRLSGFVA</sequence>
<reference evidence="2" key="1">
    <citation type="journal article" date="2019" name="Int. J. Syst. Evol. Microbiol.">
        <title>The Global Catalogue of Microorganisms (GCM) 10K type strain sequencing project: providing services to taxonomists for standard genome sequencing and annotation.</title>
        <authorList>
            <consortium name="The Broad Institute Genomics Platform"/>
            <consortium name="The Broad Institute Genome Sequencing Center for Infectious Disease"/>
            <person name="Wu L."/>
            <person name="Ma J."/>
        </authorList>
    </citation>
    <scope>NUCLEOTIDE SEQUENCE [LARGE SCALE GENOMIC DNA]</scope>
    <source>
        <strain evidence="2">JCM 16013</strain>
    </source>
</reference>
<dbReference type="RefSeq" id="WP_344657286.1">
    <property type="nucleotide sequence ID" value="NZ_BAAAQM010000012.1"/>
</dbReference>
<organism evidence="1 2">
    <name type="scientific">Catenulispora subtropica</name>
    <dbReference type="NCBI Taxonomy" id="450798"/>
    <lineage>
        <taxon>Bacteria</taxon>
        <taxon>Bacillati</taxon>
        <taxon>Actinomycetota</taxon>
        <taxon>Actinomycetes</taxon>
        <taxon>Catenulisporales</taxon>
        <taxon>Catenulisporaceae</taxon>
        <taxon>Catenulispora</taxon>
    </lineage>
</organism>
<comment type="caution">
    <text evidence="1">The sequence shown here is derived from an EMBL/GenBank/DDBJ whole genome shotgun (WGS) entry which is preliminary data.</text>
</comment>
<protein>
    <submittedName>
        <fullName evidence="1">Diiron oxygenase</fullName>
    </submittedName>
</protein>